<dbReference type="PROSITE" id="PS51886">
    <property type="entry name" value="TLDC"/>
    <property type="match status" value="1"/>
</dbReference>
<dbReference type="EMBL" id="CAJJDM010000123">
    <property type="protein sequence ID" value="CAD8103172.1"/>
    <property type="molecule type" value="Genomic_DNA"/>
</dbReference>
<proteinExistence type="predicted"/>
<dbReference type="OMA" id="QMITNYN"/>
<feature type="domain" description="TLDc" evidence="2">
    <location>
        <begin position="648"/>
        <end position="820"/>
    </location>
</feature>
<dbReference type="SMART" id="SM00584">
    <property type="entry name" value="TLDc"/>
    <property type="match status" value="1"/>
</dbReference>
<keyword evidence="1" id="KW-0175">Coiled coil</keyword>
<evidence type="ECO:0000259" key="2">
    <source>
        <dbReference type="PROSITE" id="PS51886"/>
    </source>
</evidence>
<dbReference type="AlphaFoldDB" id="A0A8S1PIU9"/>
<dbReference type="PANTHER" id="PTHR23354:SF122">
    <property type="entry name" value="GTPASE-ACTIVATING PROTEIN SKYWALKER"/>
    <property type="match status" value="1"/>
</dbReference>
<dbReference type="PANTHER" id="PTHR23354">
    <property type="entry name" value="NUCLEOLAR PROTEIN 7/ESTROGEN RECEPTOR COACTIVATOR-RELATED"/>
    <property type="match status" value="1"/>
</dbReference>
<protein>
    <recommendedName>
        <fullName evidence="2">TLDc domain-containing protein</fullName>
    </recommendedName>
</protein>
<keyword evidence="4" id="KW-1185">Reference proteome</keyword>
<feature type="coiled-coil region" evidence="1">
    <location>
        <begin position="515"/>
        <end position="642"/>
    </location>
</feature>
<accession>A0A8S1PIU9</accession>
<evidence type="ECO:0000256" key="1">
    <source>
        <dbReference type="SAM" id="Coils"/>
    </source>
</evidence>
<reference evidence="3" key="1">
    <citation type="submission" date="2021-01" db="EMBL/GenBank/DDBJ databases">
        <authorList>
            <consortium name="Genoscope - CEA"/>
            <person name="William W."/>
        </authorList>
    </citation>
    <scope>NUCLEOTIDE SEQUENCE</scope>
</reference>
<sequence length="822" mass="96423">MSSIQLEIKNCGNHQLEIVAVDLKAPKEKKEKFLCVKCLIERVDGNYIVLLKEGLEMIQEMKKKCKLQVMTDTQQQLENIKNLQSSVSEINKLFSDVFGKLQNNFDENINSNQQEIECKEKTTEDVNLDQDFETLSNYYKGNFVYDTPKQQMDLESFKSLMDSIQSQLSWMSNAQQFSQIFESIKKIQTQYQIEQTISKKGVDKHKTLSLGQTCNNNDHGLEIIMIYLNENESNQSGLACSRCIQQYPRREYITIEDANIKWKEFKRQQNQMITNYNNNRFAKFTSAIKSIQQLKDIYNQTLTDIIQQLERKRIMNKDMSQTNQTIVEEIYELNEQEIQKVVEILSLKDKHLKLQKEQDYQDQIDSIFYQNLKQNLENLMKYDLLTKHNLLRIQNQNQLKEQKVDQIIDIDEKGQTPDINLFIKKFELQDEYISILDDAFNFYRMLQQDMDDLQNQGKLSQILNSEQETQSQIIQQQYQAFQKNSSKMKVFITAEENYKQLVALSDELNLNKQQQQLIQTQVDEQNKQIETLNQQLELLKQENTKYKDEESKKEESIKQIETLNQQIELLKQENNKVKEESNHEESIKQIETLNQQIELLKQENTKNQKDAQGKLTIKDQEIQTAKQKYTQLQQEHNQYKENLREQPKLLSPQFCTEVCKQIEDKTKKSIRCSLLMYQATRDGMNHTGFWNKINGKSNLLIVFKSKSGNIFGAFSPCQWLQNKNAYVQDDTLSSFLFTQTHNQFYPLKEANKANAIYSYSSYGPTFGSGHDLYIGTDFQSGSSSLGTTYQCDQYQIPDATIHLFGQATPNLEECEIFELILK</sequence>
<evidence type="ECO:0000313" key="4">
    <source>
        <dbReference type="Proteomes" id="UP000688137"/>
    </source>
</evidence>
<dbReference type="Pfam" id="PF07534">
    <property type="entry name" value="TLD"/>
    <property type="match status" value="1"/>
</dbReference>
<dbReference type="InterPro" id="IPR006571">
    <property type="entry name" value="TLDc_dom"/>
</dbReference>
<organism evidence="3 4">
    <name type="scientific">Paramecium primaurelia</name>
    <dbReference type="NCBI Taxonomy" id="5886"/>
    <lineage>
        <taxon>Eukaryota</taxon>
        <taxon>Sar</taxon>
        <taxon>Alveolata</taxon>
        <taxon>Ciliophora</taxon>
        <taxon>Intramacronucleata</taxon>
        <taxon>Oligohymenophorea</taxon>
        <taxon>Peniculida</taxon>
        <taxon>Parameciidae</taxon>
        <taxon>Paramecium</taxon>
    </lineage>
</organism>
<evidence type="ECO:0000313" key="3">
    <source>
        <dbReference type="EMBL" id="CAD8103172.1"/>
    </source>
</evidence>
<gene>
    <name evidence="3" type="ORF">PPRIM_AZ9-3.1.T1200071</name>
</gene>
<comment type="caution">
    <text evidence="3">The sequence shown here is derived from an EMBL/GenBank/DDBJ whole genome shotgun (WGS) entry which is preliminary data.</text>
</comment>
<dbReference type="Proteomes" id="UP000688137">
    <property type="component" value="Unassembled WGS sequence"/>
</dbReference>
<name>A0A8S1PIU9_PARPR</name>